<dbReference type="CDD" id="cd04301">
    <property type="entry name" value="NAT_SF"/>
    <property type="match status" value="1"/>
</dbReference>
<dbReference type="InterPro" id="IPR016181">
    <property type="entry name" value="Acyl_CoA_acyltransferase"/>
</dbReference>
<keyword evidence="3" id="KW-0106">Calcium</keyword>
<dbReference type="InterPro" id="IPR002048">
    <property type="entry name" value="EF_hand_dom"/>
</dbReference>
<protein>
    <recommendedName>
        <fullName evidence="10">Calmodulin</fullName>
    </recommendedName>
</protein>
<dbReference type="PROSITE" id="PS00018">
    <property type="entry name" value="EF_HAND_1"/>
    <property type="match status" value="3"/>
</dbReference>
<evidence type="ECO:0000259" key="7">
    <source>
        <dbReference type="PROSITE" id="PS51186"/>
    </source>
</evidence>
<feature type="non-terminal residue" evidence="8">
    <location>
        <position position="1221"/>
    </location>
</feature>
<feature type="domain" description="EF-hand" evidence="6">
    <location>
        <begin position="558"/>
        <end position="593"/>
    </location>
</feature>
<dbReference type="SMART" id="SM00054">
    <property type="entry name" value="EFh"/>
    <property type="match status" value="7"/>
</dbReference>
<dbReference type="OrthoDB" id="445057at2759"/>
<dbReference type="Pfam" id="PF00240">
    <property type="entry name" value="ubiquitin"/>
    <property type="match status" value="1"/>
</dbReference>
<organism evidence="8 9">
    <name type="scientific">Polarella glacialis</name>
    <name type="common">Dinoflagellate</name>
    <dbReference type="NCBI Taxonomy" id="89957"/>
    <lineage>
        <taxon>Eukaryota</taxon>
        <taxon>Sar</taxon>
        <taxon>Alveolata</taxon>
        <taxon>Dinophyceae</taxon>
        <taxon>Suessiales</taxon>
        <taxon>Suessiaceae</taxon>
        <taxon>Polarella</taxon>
    </lineage>
</organism>
<evidence type="ECO:0000313" key="9">
    <source>
        <dbReference type="Proteomes" id="UP000654075"/>
    </source>
</evidence>
<comment type="caution">
    <text evidence="8">The sequence shown here is derived from an EMBL/GenBank/DDBJ whole genome shotgun (WGS) entry which is preliminary data.</text>
</comment>
<evidence type="ECO:0000259" key="6">
    <source>
        <dbReference type="PROSITE" id="PS50222"/>
    </source>
</evidence>
<feature type="domain" description="EF-hand" evidence="6">
    <location>
        <begin position="1109"/>
        <end position="1144"/>
    </location>
</feature>
<feature type="domain" description="EF-hand" evidence="6">
    <location>
        <begin position="358"/>
        <end position="393"/>
    </location>
</feature>
<evidence type="ECO:0000313" key="8">
    <source>
        <dbReference type="EMBL" id="CAE8610595.1"/>
    </source>
</evidence>
<feature type="domain" description="EF-hand" evidence="6">
    <location>
        <begin position="467"/>
        <end position="502"/>
    </location>
</feature>
<evidence type="ECO:0000256" key="1">
    <source>
        <dbReference type="ARBA" id="ARBA00022723"/>
    </source>
</evidence>
<dbReference type="InterPro" id="IPR000626">
    <property type="entry name" value="Ubiquitin-like_dom"/>
</dbReference>
<keyword evidence="1" id="KW-0479">Metal-binding</keyword>
<dbReference type="InterPro" id="IPR018247">
    <property type="entry name" value="EF_Hand_1_Ca_BS"/>
</dbReference>
<dbReference type="PROSITE" id="PS51186">
    <property type="entry name" value="GNAT"/>
    <property type="match status" value="1"/>
</dbReference>
<dbReference type="InterPro" id="IPR000182">
    <property type="entry name" value="GNAT_dom"/>
</dbReference>
<feature type="domain" description="EF-hand" evidence="6">
    <location>
        <begin position="807"/>
        <end position="842"/>
    </location>
</feature>
<evidence type="ECO:0008006" key="10">
    <source>
        <dbReference type="Google" id="ProtNLM"/>
    </source>
</evidence>
<dbReference type="Pfam" id="PF13202">
    <property type="entry name" value="EF-hand_5"/>
    <property type="match status" value="2"/>
</dbReference>
<dbReference type="GO" id="GO:0005509">
    <property type="term" value="F:calcium ion binding"/>
    <property type="evidence" value="ECO:0007669"/>
    <property type="project" value="InterPro"/>
</dbReference>
<dbReference type="Gene3D" id="1.10.238.10">
    <property type="entry name" value="EF-hand"/>
    <property type="match status" value="3"/>
</dbReference>
<feature type="region of interest" description="Disordered" evidence="4">
    <location>
        <begin position="923"/>
        <end position="990"/>
    </location>
</feature>
<dbReference type="InterPro" id="IPR029071">
    <property type="entry name" value="Ubiquitin-like_domsf"/>
</dbReference>
<dbReference type="PROSITE" id="PS50053">
    <property type="entry name" value="UBIQUITIN_2"/>
    <property type="match status" value="1"/>
</dbReference>
<feature type="compositionally biased region" description="Pro residues" evidence="4">
    <location>
        <begin position="935"/>
        <end position="956"/>
    </location>
</feature>
<dbReference type="SUPFAM" id="SSF55729">
    <property type="entry name" value="Acyl-CoA N-acyltransferases (Nat)"/>
    <property type="match status" value="1"/>
</dbReference>
<dbReference type="PROSITE" id="PS50222">
    <property type="entry name" value="EF_HAND_2"/>
    <property type="match status" value="7"/>
</dbReference>
<evidence type="ECO:0000256" key="4">
    <source>
        <dbReference type="SAM" id="MobiDB-lite"/>
    </source>
</evidence>
<dbReference type="InterPro" id="IPR011992">
    <property type="entry name" value="EF-hand-dom_pair"/>
</dbReference>
<evidence type="ECO:0000256" key="2">
    <source>
        <dbReference type="ARBA" id="ARBA00022737"/>
    </source>
</evidence>
<dbReference type="Pfam" id="PF00583">
    <property type="entry name" value="Acetyltransf_1"/>
    <property type="match status" value="1"/>
</dbReference>
<dbReference type="GO" id="GO:0016747">
    <property type="term" value="F:acyltransferase activity, transferring groups other than amino-acyl groups"/>
    <property type="evidence" value="ECO:0007669"/>
    <property type="project" value="InterPro"/>
</dbReference>
<dbReference type="SUPFAM" id="SSF47473">
    <property type="entry name" value="EF-hand"/>
    <property type="match status" value="4"/>
</dbReference>
<dbReference type="EMBL" id="CAJNNV010024768">
    <property type="protein sequence ID" value="CAE8610595.1"/>
    <property type="molecule type" value="Genomic_DNA"/>
</dbReference>
<sequence length="1221" mass="130675">ATRQQPPQPSQQVLGDIRLELPGGKSASLSSLPWDVTGAMLKQRIEVQHGIRLEHMELSFFGMRLEDDLALREQGVASGALISVEIAPPTYSASGEYFPKVGVGVADKQLLGKMSRKQQQDQMAGLQTSEFGRVMDENEALRLAMAASMAGPGSVAAFGRALDDDEGEAEDPGQDQAEACDMDKVEFLGDVAAQEKSMANSVSQAKSLATSLAYKDVISRVSKRSGYRLTLITDKTKKARPVLGYAVCRFPPKGQRTLNVLQVGISEQHRGLGLGRQMVRWLVQYAKKAATAIDVIAVSCPSGGTSFYEKLGFRASASQGLDGEDQMDGHVCLEYKFQTKASVAASKGAKKGKQEPMARPELLKLVFEACDADADGFLNQQEMGHFAVQTGFDGGDDAWAQEFATLCGDNGITGARGGVNASLFAKLVDDESDQGIYCTDAELSSMLAILAPPKPASVSSKTKKFDSRSEVVREVFKRLDTNGAGFLRSQEMLPFANHTGFDGSDADWAEEFQSLCSEPGSAQGVGVEHFARLVDDESDNGCYCTDEELRDLMAKLRPVAPVVREVFKRLDTNRAGFLSAQDMLPFANHTGFDGSDADWAEEFQSLCSEPGSSQGVVVEHFARLVDDESDNGCYCTDEELRDLMAKLRPAPVAPVPAAPAAQRGNGSSTAAPSHAKESDSRSEVVREVFKRLDTNRAGFLSAQDMLPFANHTGFDGSDADWAEEFQSLCSEPGSSQGVGAEHFARLVDDESDDGCYCTDEELRDLLAKLPEQAAPVAPVAPVPAEPAAQRGNGSLTAAPSFAKDSDSRSEVVREVFKRLDTNRAGFLSAQDMLPFANHTGFDGSDADWAEEFQSLCSEPGSSQGVGVEHFARLVDDESDDGCYCSDEELRDLLAKLPEQEFLEVAQPLAEALGSGVQPLAFQGDLPLPPAVARSRPPPGLPPPPPGLDPPQRPPPGIGEGGGGGQFFQDQGGFNSFQDVPSPSGKEEGGRSELLRSVFELCDRDRDGRLSAREMYLFAAETGFQGSFSSEWEEEFVLLCTEKGVDPQQGISLEAFSLIANDEADFCTDEELGSVMSALQLQAVPLEEAGGSAPSSSRAPRPSGTVAPASRSTMVSGVFRALDADGDGHLNMSEMKVFAVRVGFDGGDADWAAEFASLCAEHGSSVSPLGSAAGLGIDAALFARLVDDESDNGCYSSDAELRALLRDLLPAVRDRTTHQKSY</sequence>
<dbReference type="PANTHER" id="PTHR10891">
    <property type="entry name" value="EF-HAND CALCIUM-BINDING DOMAIN CONTAINING PROTEIN"/>
    <property type="match status" value="1"/>
</dbReference>
<keyword evidence="9" id="KW-1185">Reference proteome</keyword>
<feature type="region of interest" description="Disordered" evidence="4">
    <location>
        <begin position="1088"/>
        <end position="1109"/>
    </location>
</feature>
<feature type="compositionally biased region" description="Low complexity" evidence="4">
    <location>
        <begin position="1088"/>
        <end position="1103"/>
    </location>
</feature>
<feature type="domain" description="N-acetyltransferase" evidence="7">
    <location>
        <begin position="242"/>
        <end position="338"/>
    </location>
</feature>
<reference evidence="8" key="1">
    <citation type="submission" date="2021-02" db="EMBL/GenBank/DDBJ databases">
        <authorList>
            <person name="Dougan E. K."/>
            <person name="Rhodes N."/>
            <person name="Thang M."/>
            <person name="Chan C."/>
        </authorList>
    </citation>
    <scope>NUCLEOTIDE SEQUENCE</scope>
</reference>
<feature type="domain" description="EF-hand" evidence="6">
    <location>
        <begin position="989"/>
        <end position="1024"/>
    </location>
</feature>
<feature type="region of interest" description="Disordered" evidence="4">
    <location>
        <begin position="655"/>
        <end position="682"/>
    </location>
</feature>
<name>A0A813F8P1_POLGL</name>
<keyword evidence="2" id="KW-0677">Repeat</keyword>
<feature type="domain" description="Ubiquitin-like" evidence="5">
    <location>
        <begin position="15"/>
        <end position="84"/>
    </location>
</feature>
<evidence type="ECO:0000259" key="5">
    <source>
        <dbReference type="PROSITE" id="PS50053"/>
    </source>
</evidence>
<dbReference type="Gene3D" id="3.40.630.30">
    <property type="match status" value="1"/>
</dbReference>
<dbReference type="InterPro" id="IPR039647">
    <property type="entry name" value="EF_hand_pair_protein_CML-like"/>
</dbReference>
<dbReference type="SUPFAM" id="SSF54236">
    <property type="entry name" value="Ubiquitin-like"/>
    <property type="match status" value="1"/>
</dbReference>
<dbReference type="CDD" id="cd17039">
    <property type="entry name" value="Ubl_ubiquitin_like"/>
    <property type="match status" value="1"/>
</dbReference>
<proteinExistence type="predicted"/>
<dbReference type="AlphaFoldDB" id="A0A813F8P1"/>
<dbReference type="Proteomes" id="UP000654075">
    <property type="component" value="Unassembled WGS sequence"/>
</dbReference>
<accession>A0A813F8P1</accession>
<evidence type="ECO:0000256" key="3">
    <source>
        <dbReference type="ARBA" id="ARBA00022837"/>
    </source>
</evidence>
<gene>
    <name evidence="8" type="ORF">PGLA1383_LOCUS28409</name>
</gene>
<feature type="domain" description="EF-hand" evidence="6">
    <location>
        <begin position="680"/>
        <end position="715"/>
    </location>
</feature>